<dbReference type="AlphaFoldDB" id="M6BQ39"/>
<gene>
    <name evidence="5" type="ORF">LEP1GSC016_3862</name>
</gene>
<feature type="domain" description="Band 7" evidence="4">
    <location>
        <begin position="104"/>
        <end position="265"/>
    </location>
</feature>
<dbReference type="SMART" id="SM00244">
    <property type="entry name" value="PHB"/>
    <property type="match status" value="1"/>
</dbReference>
<keyword evidence="2" id="KW-0175">Coiled coil</keyword>
<comment type="caution">
    <text evidence="5">The sequence shown here is derived from an EMBL/GenBank/DDBJ whole genome shotgun (WGS) entry which is preliminary data.</text>
</comment>
<dbReference type="PRINTS" id="PR00679">
    <property type="entry name" value="PROHIBITIN"/>
</dbReference>
<evidence type="ECO:0000256" key="3">
    <source>
        <dbReference type="SAM" id="Phobius"/>
    </source>
</evidence>
<keyword evidence="3" id="KW-0472">Membrane</keyword>
<dbReference type="InterPro" id="IPR036013">
    <property type="entry name" value="Band_7/SPFH_dom_sf"/>
</dbReference>
<dbReference type="Pfam" id="PF01145">
    <property type="entry name" value="Band_7"/>
    <property type="match status" value="1"/>
</dbReference>
<dbReference type="GO" id="GO:0016020">
    <property type="term" value="C:membrane"/>
    <property type="evidence" value="ECO:0007669"/>
    <property type="project" value="UniProtKB-SubCell"/>
</dbReference>
<dbReference type="PATRIC" id="fig|1218567.3.peg.1992"/>
<sequence>MKNSGETLFTKAFQLVSDSSKLLYRIRFLNISIQTFWIAKKHFEYLKFRKCMLSDFFSRLKKIVVSFRTSIFVSSKGKIMKKVLEFIKEHWIKILGLILVFIFNPLVCIGTGHRGVVTNLGSVSDRILGEGINFITPVVQSVKSIDVRIQKVEANSTAPSSDLQGIHTMITLTYHLSPNQVNKLYQEIGMDYEDTIIVPAILETMKHVTAQFTASDLVTKRESVSLKIHELLHTKLGKFYILVDEVSMKDFEFSKTFSESIELKQKAEQDALRAKNELERVKIEAEQQIVNARAEAETLRLKSQQITPMMARWSGLKSGTANIPIRIWEAVPTRFFN</sequence>
<evidence type="ECO:0000313" key="5">
    <source>
        <dbReference type="EMBL" id="EMJ81877.1"/>
    </source>
</evidence>
<evidence type="ECO:0000259" key="4">
    <source>
        <dbReference type="SMART" id="SM00244"/>
    </source>
</evidence>
<organism evidence="5 6">
    <name type="scientific">Leptospira borgpetersenii serovar Hardjo-bovis str. Sponselee</name>
    <dbReference type="NCBI Taxonomy" id="1303729"/>
    <lineage>
        <taxon>Bacteria</taxon>
        <taxon>Pseudomonadati</taxon>
        <taxon>Spirochaetota</taxon>
        <taxon>Spirochaetia</taxon>
        <taxon>Leptospirales</taxon>
        <taxon>Leptospiraceae</taxon>
        <taxon>Leptospira</taxon>
    </lineage>
</organism>
<dbReference type="Proteomes" id="UP000011873">
    <property type="component" value="Unassembled WGS sequence"/>
</dbReference>
<dbReference type="SUPFAM" id="SSF117892">
    <property type="entry name" value="Band 7/SPFH domain"/>
    <property type="match status" value="1"/>
</dbReference>
<dbReference type="PANTHER" id="PTHR23222">
    <property type="entry name" value="PROHIBITIN"/>
    <property type="match status" value="1"/>
</dbReference>
<evidence type="ECO:0000256" key="2">
    <source>
        <dbReference type="SAM" id="Coils"/>
    </source>
</evidence>
<evidence type="ECO:0000256" key="1">
    <source>
        <dbReference type="ARBA" id="ARBA00004167"/>
    </source>
</evidence>
<dbReference type="InterPro" id="IPR001107">
    <property type="entry name" value="Band_7"/>
</dbReference>
<dbReference type="Gene3D" id="3.30.479.30">
    <property type="entry name" value="Band 7 domain"/>
    <property type="match status" value="1"/>
</dbReference>
<keyword evidence="3" id="KW-0812">Transmembrane</keyword>
<reference evidence="5 6" key="1">
    <citation type="submission" date="2013-01" db="EMBL/GenBank/DDBJ databases">
        <authorList>
            <person name="Harkins D.M."/>
            <person name="Durkin A.S."/>
            <person name="Brinkac L.M."/>
            <person name="Haft D.H."/>
            <person name="Selengut J.D."/>
            <person name="Sanka R."/>
            <person name="DePew J."/>
            <person name="Purushe J."/>
            <person name="Galloway R.L."/>
            <person name="Vinetz J.M."/>
            <person name="Sutton G.G."/>
            <person name="Nierman W.C."/>
            <person name="Fouts D.E."/>
        </authorList>
    </citation>
    <scope>NUCLEOTIDE SEQUENCE [LARGE SCALE GENOMIC DNA]</scope>
    <source>
        <strain evidence="5 6">Sponselee CDC</strain>
    </source>
</reference>
<comment type="subcellular location">
    <subcellularLocation>
        <location evidence="1">Membrane</location>
        <topology evidence="1">Single-pass membrane protein</topology>
    </subcellularLocation>
</comment>
<feature type="coiled-coil region" evidence="2">
    <location>
        <begin position="264"/>
        <end position="302"/>
    </location>
</feature>
<protein>
    <submittedName>
        <fullName evidence="5">SPFH domain/Band 7 family protein</fullName>
    </submittedName>
</protein>
<name>M6BQ39_LEPBO</name>
<dbReference type="InterPro" id="IPR000163">
    <property type="entry name" value="Prohibitin"/>
</dbReference>
<dbReference type="EMBL" id="ANMU01000075">
    <property type="protein sequence ID" value="EMJ81877.1"/>
    <property type="molecule type" value="Genomic_DNA"/>
</dbReference>
<dbReference type="PANTHER" id="PTHR23222:SF0">
    <property type="entry name" value="PROHIBITIN 1"/>
    <property type="match status" value="1"/>
</dbReference>
<proteinExistence type="predicted"/>
<keyword evidence="3" id="KW-1133">Transmembrane helix</keyword>
<evidence type="ECO:0000313" key="6">
    <source>
        <dbReference type="Proteomes" id="UP000011873"/>
    </source>
</evidence>
<accession>M6BQ39</accession>
<dbReference type="CDD" id="cd03401">
    <property type="entry name" value="SPFH_prohibitin"/>
    <property type="match status" value="1"/>
</dbReference>
<feature type="transmembrane region" description="Helical" evidence="3">
    <location>
        <begin position="90"/>
        <end position="107"/>
    </location>
</feature>